<comment type="subcellular location">
    <subcellularLocation>
        <location evidence="1">Secreted</location>
    </subcellularLocation>
</comment>
<evidence type="ECO:0000313" key="4">
    <source>
        <dbReference type="EMBL" id="SCM67342.1"/>
    </source>
</evidence>
<evidence type="ECO:0000313" key="5">
    <source>
        <dbReference type="Proteomes" id="UP000184085"/>
    </source>
</evidence>
<feature type="region of interest" description="Disordered" evidence="3">
    <location>
        <begin position="336"/>
        <end position="383"/>
    </location>
</feature>
<keyword evidence="2" id="KW-0964">Secreted</keyword>
<dbReference type="GO" id="GO:0005509">
    <property type="term" value="F:calcium ion binding"/>
    <property type="evidence" value="ECO:0007669"/>
    <property type="project" value="InterPro"/>
</dbReference>
<dbReference type="RefSeq" id="WP_083595637.1">
    <property type="nucleotide sequence ID" value="NZ_FMJB01000046.1"/>
</dbReference>
<dbReference type="InterPro" id="IPR001343">
    <property type="entry name" value="Hemolysn_Ca-bd"/>
</dbReference>
<organism evidence="4 5">
    <name type="scientific">Donghicola eburneus</name>
    <dbReference type="NCBI Taxonomy" id="393278"/>
    <lineage>
        <taxon>Bacteria</taxon>
        <taxon>Pseudomonadati</taxon>
        <taxon>Pseudomonadota</taxon>
        <taxon>Alphaproteobacteria</taxon>
        <taxon>Rhodobacterales</taxon>
        <taxon>Roseobacteraceae</taxon>
        <taxon>Donghicola</taxon>
    </lineage>
</organism>
<dbReference type="SUPFAM" id="SSF51120">
    <property type="entry name" value="beta-Roll"/>
    <property type="match status" value="6"/>
</dbReference>
<dbReference type="InterPro" id="IPR018511">
    <property type="entry name" value="Hemolysin-typ_Ca-bd_CS"/>
</dbReference>
<feature type="compositionally biased region" description="Gly residues" evidence="3">
    <location>
        <begin position="343"/>
        <end position="355"/>
    </location>
</feature>
<dbReference type="GO" id="GO:0005576">
    <property type="term" value="C:extracellular region"/>
    <property type="evidence" value="ECO:0007669"/>
    <property type="project" value="UniProtKB-SubCell"/>
</dbReference>
<dbReference type="InterPro" id="IPR024079">
    <property type="entry name" value="MetalloPept_cat_dom_sf"/>
</dbReference>
<dbReference type="PROSITE" id="PS00330">
    <property type="entry name" value="HEMOLYSIN_CALCIUM"/>
    <property type="match status" value="6"/>
</dbReference>
<gene>
    <name evidence="4" type="ORF">KARMA_1540</name>
</gene>
<dbReference type="SUPFAM" id="SSF55486">
    <property type="entry name" value="Metalloproteases ('zincins'), catalytic domain"/>
    <property type="match status" value="1"/>
</dbReference>
<proteinExistence type="predicted"/>
<evidence type="ECO:0000256" key="1">
    <source>
        <dbReference type="ARBA" id="ARBA00004613"/>
    </source>
</evidence>
<dbReference type="Gene3D" id="2.150.10.10">
    <property type="entry name" value="Serralysin-like metalloprotease, C-terminal"/>
    <property type="match status" value="6"/>
</dbReference>
<name>A0A1M4MXP0_9RHOB</name>
<dbReference type="AlphaFoldDB" id="A0A1M4MXP0"/>
<dbReference type="EMBL" id="FMJB01000046">
    <property type="protein sequence ID" value="SCM67342.1"/>
    <property type="molecule type" value="Genomic_DNA"/>
</dbReference>
<dbReference type="Pfam" id="PF00353">
    <property type="entry name" value="HemolysinCabind"/>
    <property type="match status" value="9"/>
</dbReference>
<evidence type="ECO:0000256" key="2">
    <source>
        <dbReference type="ARBA" id="ARBA00022525"/>
    </source>
</evidence>
<dbReference type="InterPro" id="IPR050557">
    <property type="entry name" value="RTX_toxin/Mannuronan_C5-epim"/>
</dbReference>
<dbReference type="Proteomes" id="UP000184085">
    <property type="component" value="Unassembled WGS sequence"/>
</dbReference>
<dbReference type="PANTHER" id="PTHR38340">
    <property type="entry name" value="S-LAYER PROTEIN"/>
    <property type="match status" value="1"/>
</dbReference>
<reference evidence="5" key="1">
    <citation type="submission" date="2016-09" db="EMBL/GenBank/DDBJ databases">
        <authorList>
            <person name="Wibberg D."/>
        </authorList>
    </citation>
    <scope>NUCLEOTIDE SEQUENCE [LARGE SCALE GENOMIC DNA]</scope>
</reference>
<feature type="region of interest" description="Disordered" evidence="3">
    <location>
        <begin position="710"/>
        <end position="731"/>
    </location>
</feature>
<dbReference type="Gene3D" id="2.160.20.160">
    <property type="match status" value="1"/>
</dbReference>
<sequence>MAEGSIDDMVYQLRHGYWEWRGGLDDHWRKFNFDDEGWAPKDGKLKVHFDEDDPISRDMKDLVKEAFRYVADVLDIKVSFKVADGDDGDVNIHRVDDWDSFFGGTEYAAASADLGLSLIFTDRDHYQYYPDISFDNSKFNFDNPRDVIDHRTTFIHELSHLLGLGHLGDYNGGSQTESDLVFDNDSRGYSLMSYVAPNEYETGRFHFNGKPWTYREVDLVALDVHYGRELSMEERATQWGFDGTVSHDFINENFDIVEQNHAAGGSYAPALTIIDTGGKDTLNLRSSLIDVAVRLDLTPGSYSDILSGKDNLFIHSSSVIENVYSDDAKDHITGNNAKNEVFAGGGNDTVTGGAGRDTLRGEDGDDSLEGEGGNDTLLGGAGQDTLIGGGGKDHLYGGDDADELRGNSGKDTLDGADGFDTLYGDAGRDYLYLGDGGVFVGGIHNDTFAVNEVGAFTYEVRGDGGNRDTLSFVTSGAVGFGLDLENGLLEDLETGTSTAITLTGIERILGSRVDDTLFIASVSGNDLDYVDARGGSDLIYVRTDETRVTGGDQDDTLWVQADGAGVLGGRHNDQVYIDGVHAVVDGERGQDTLTFQADSYTMVAVDAHHALYGYDVSLTALSEEESGAFSRFERIEVESTLQLNFYGSRRGDLVAGGDQDDSLQGVRGNDTFYGGDGADTLEGGTGNDSLFGDAGKDTLIGGAGSDTLFGGEGADRIETGDGNDSAEGGSGNDTVICGDGFEQILGQEGDDLFLVEVGEKQINGGQDQDTLEFLGKSDRIVDLGQQKYQDDFGLTVDFVNIENVITKEGDDSITGDASDNHFWSNGGMDTLNGGGGDDTLEGGAATDLAEFTSGAAVAVDLSAGTAQGEGSDILSGIENITTAGGNDTIIGDASDSTFLAYGGDDSLSGGGGRDHMFGGAGNDTVLAGDGVDHVYGEEGYDTLGFDSSLSGVRFSLANVGSQDTDVGSITASGFEALRGTNGADHLTGDAGDNILSGADGKDTLIGGSGSDTIDGGANADVFVMREGDGDDSYVGGAGLDWLDFSSGGAGVTFRLARGNDDLGTYGMDTWSGIENVVGTKFKDSLVGDTSGNALWGLLGNDTLEGGFGNDTLEGEDGEDLLVGGADNDVLTGGENADTFQFKVGHGQDLITDFDGEEGDKIVIAGAEAYEFTIIDGRLSLRYGETDWISFKNIEDPDQIKPFVEIL</sequence>
<dbReference type="PANTHER" id="PTHR38340:SF1">
    <property type="entry name" value="S-LAYER PROTEIN"/>
    <property type="match status" value="1"/>
</dbReference>
<evidence type="ECO:0000256" key="3">
    <source>
        <dbReference type="SAM" id="MobiDB-lite"/>
    </source>
</evidence>
<accession>A0A1M4MXP0</accession>
<dbReference type="InterPro" id="IPR011049">
    <property type="entry name" value="Serralysin-like_metalloprot_C"/>
</dbReference>
<keyword evidence="5" id="KW-1185">Reference proteome</keyword>
<protein>
    <submittedName>
        <fullName evidence="4">Uncharacterized protein</fullName>
    </submittedName>
</protein>
<dbReference type="GO" id="GO:0008237">
    <property type="term" value="F:metallopeptidase activity"/>
    <property type="evidence" value="ECO:0007669"/>
    <property type="project" value="InterPro"/>
</dbReference>
<dbReference type="PRINTS" id="PR00313">
    <property type="entry name" value="CABNDNGRPT"/>
</dbReference>
<dbReference type="Gene3D" id="3.40.390.10">
    <property type="entry name" value="Collagenase (Catalytic Domain)"/>
    <property type="match status" value="1"/>
</dbReference>